<organism evidence="1 2">
    <name type="scientific">Lentinus tigrinus ALCF2SS1-6</name>
    <dbReference type="NCBI Taxonomy" id="1328759"/>
    <lineage>
        <taxon>Eukaryota</taxon>
        <taxon>Fungi</taxon>
        <taxon>Dikarya</taxon>
        <taxon>Basidiomycota</taxon>
        <taxon>Agaricomycotina</taxon>
        <taxon>Agaricomycetes</taxon>
        <taxon>Polyporales</taxon>
        <taxon>Polyporaceae</taxon>
        <taxon>Lentinus</taxon>
    </lineage>
</organism>
<evidence type="ECO:0000313" key="1">
    <source>
        <dbReference type="EMBL" id="RPD64040.1"/>
    </source>
</evidence>
<evidence type="ECO:0000313" key="2">
    <source>
        <dbReference type="Proteomes" id="UP000313359"/>
    </source>
</evidence>
<proteinExistence type="predicted"/>
<gene>
    <name evidence="1" type="ORF">L227DRAFT_316069</name>
</gene>
<dbReference type="EMBL" id="ML122254">
    <property type="protein sequence ID" value="RPD64040.1"/>
    <property type="molecule type" value="Genomic_DNA"/>
</dbReference>
<name>A0A5C2SK85_9APHY</name>
<accession>A0A5C2SK85</accession>
<keyword evidence="2" id="KW-1185">Reference proteome</keyword>
<dbReference type="OrthoDB" id="3058840at2759"/>
<dbReference type="STRING" id="1328759.A0A5C2SK85"/>
<sequence length="280" mass="33050">MNEAGPSNRRQPKAMYHNHNGFTQQVDIKMSGLGFAQSSQVNLHAIAANPKKTSKAERQELYDALQRRQVVEDMMELQGTFFPGLEVIKRTNEEPETSEALKERMQELQKKHTEEVRTLYEWHAQDYYDEMLDMSRSQNDCGDPDTEAFYQRSRSCYDIATSFDDELDRHHHAYLNTMISLVQQSNLFRARAEAAKKWRDKQFPATITAFHNNPNKEVQLRVAKFLTLDDVGQDRYLTEFGWTWRQVTPLIKEYKQNHTFQSEVQRLLRDLEARDPRRRD</sequence>
<dbReference type="Proteomes" id="UP000313359">
    <property type="component" value="Unassembled WGS sequence"/>
</dbReference>
<reference evidence="1" key="1">
    <citation type="journal article" date="2018" name="Genome Biol. Evol.">
        <title>Genomics and development of Lentinus tigrinus, a white-rot wood-decaying mushroom with dimorphic fruiting bodies.</title>
        <authorList>
            <person name="Wu B."/>
            <person name="Xu Z."/>
            <person name="Knudson A."/>
            <person name="Carlson A."/>
            <person name="Chen N."/>
            <person name="Kovaka S."/>
            <person name="LaButti K."/>
            <person name="Lipzen A."/>
            <person name="Pennachio C."/>
            <person name="Riley R."/>
            <person name="Schakwitz W."/>
            <person name="Umezawa K."/>
            <person name="Ohm R.A."/>
            <person name="Grigoriev I.V."/>
            <person name="Nagy L.G."/>
            <person name="Gibbons J."/>
            <person name="Hibbett D."/>
        </authorList>
    </citation>
    <scope>NUCLEOTIDE SEQUENCE [LARGE SCALE GENOMIC DNA]</scope>
    <source>
        <strain evidence="1">ALCF2SS1-6</strain>
    </source>
</reference>
<protein>
    <submittedName>
        <fullName evidence="1">Uncharacterized protein</fullName>
    </submittedName>
</protein>
<dbReference type="AlphaFoldDB" id="A0A5C2SK85"/>